<proteinExistence type="predicted"/>
<evidence type="ECO:0000313" key="2">
    <source>
        <dbReference type="Proteomes" id="UP000238338"/>
    </source>
</evidence>
<dbReference type="Proteomes" id="UP000238338">
    <property type="component" value="Unassembled WGS sequence"/>
</dbReference>
<keyword evidence="2" id="KW-1185">Reference proteome</keyword>
<sequence length="222" mass="23413">MTAVLRPLLALLSLGLAPVAALGCETALLLSIDTSGSIDRGEYRLQVQGLADALADPDVAEALVRGQVALAVVQWSGAGQQRVTLGWQRMLSPRAVAAFARAAGDQDRAFDGSDTAVGEAIGFATDQFAAVPDCRRRVIDISGDGPLNAGRPLGPERARALAAGITINAIAIEDVGRSIPITEFYRRAVITPKGFVVTARGLMDYPRAIREKLLRETARPLG</sequence>
<dbReference type="Gene3D" id="3.40.50.410">
    <property type="entry name" value="von Willebrand factor, type A domain"/>
    <property type="match status" value="1"/>
</dbReference>
<dbReference type="PROSITE" id="PS51257">
    <property type="entry name" value="PROKAR_LIPOPROTEIN"/>
    <property type="match status" value="1"/>
</dbReference>
<name>A0A2S8SAQ2_9RHOB</name>
<dbReference type="OrthoDB" id="9792179at2"/>
<dbReference type="EMBL" id="PVEP01000002">
    <property type="protein sequence ID" value="PQV57876.1"/>
    <property type="molecule type" value="Genomic_DNA"/>
</dbReference>
<dbReference type="InterPro" id="IPR036465">
    <property type="entry name" value="vWFA_dom_sf"/>
</dbReference>
<gene>
    <name evidence="1" type="ORF">LX70_01686</name>
</gene>
<accession>A0A2S8SAQ2</accession>
<dbReference type="Pfam" id="PF06707">
    <property type="entry name" value="DUF1194"/>
    <property type="match status" value="1"/>
</dbReference>
<dbReference type="InterPro" id="IPR010607">
    <property type="entry name" value="DUF1194"/>
</dbReference>
<organism evidence="1 2">
    <name type="scientific">Albidovulum denitrificans</name>
    <dbReference type="NCBI Taxonomy" id="404881"/>
    <lineage>
        <taxon>Bacteria</taxon>
        <taxon>Pseudomonadati</taxon>
        <taxon>Pseudomonadota</taxon>
        <taxon>Alphaproteobacteria</taxon>
        <taxon>Rhodobacterales</taxon>
        <taxon>Paracoccaceae</taxon>
        <taxon>Albidovulum</taxon>
    </lineage>
</organism>
<dbReference type="RefSeq" id="WP_105514081.1">
    <property type="nucleotide sequence ID" value="NZ_PVEP01000002.1"/>
</dbReference>
<evidence type="ECO:0000313" key="1">
    <source>
        <dbReference type="EMBL" id="PQV57876.1"/>
    </source>
</evidence>
<protein>
    <submittedName>
        <fullName evidence="1">Ca-activated chloride channel family protein</fullName>
    </submittedName>
</protein>
<dbReference type="SUPFAM" id="SSF53300">
    <property type="entry name" value="vWA-like"/>
    <property type="match status" value="1"/>
</dbReference>
<comment type="caution">
    <text evidence="1">The sequence shown here is derived from an EMBL/GenBank/DDBJ whole genome shotgun (WGS) entry which is preliminary data.</text>
</comment>
<reference evidence="1 2" key="1">
    <citation type="submission" date="2018-02" db="EMBL/GenBank/DDBJ databases">
        <title>Genomic Encyclopedia of Archaeal and Bacterial Type Strains, Phase II (KMG-II): from individual species to whole genera.</title>
        <authorList>
            <person name="Goeker M."/>
        </authorList>
    </citation>
    <scope>NUCLEOTIDE SEQUENCE [LARGE SCALE GENOMIC DNA]</scope>
    <source>
        <strain evidence="1 2">DSM 18921</strain>
    </source>
</reference>
<dbReference type="AlphaFoldDB" id="A0A2S8SAQ2"/>